<dbReference type="EMBL" id="JACHXN010000011">
    <property type="protein sequence ID" value="MBB3147169.1"/>
    <property type="molecule type" value="Genomic_DNA"/>
</dbReference>
<gene>
    <name evidence="1" type="ORF">FHS21_003585</name>
</gene>
<dbReference type="Proteomes" id="UP000554520">
    <property type="component" value="Unassembled WGS sequence"/>
</dbReference>
<evidence type="ECO:0000313" key="1">
    <source>
        <dbReference type="EMBL" id="MBB3147169.1"/>
    </source>
</evidence>
<reference evidence="1 2" key="1">
    <citation type="submission" date="2020-08" db="EMBL/GenBank/DDBJ databases">
        <title>Genomic Encyclopedia of Type Strains, Phase III (KMG-III): the genomes of soil and plant-associated and newly described type strains.</title>
        <authorList>
            <person name="Whitman W."/>
        </authorList>
    </citation>
    <scope>NUCLEOTIDE SEQUENCE [LARGE SCALE GENOMIC DNA]</scope>
    <source>
        <strain evidence="1 2">CECT 7015</strain>
    </source>
</reference>
<organism evidence="1 2">
    <name type="scientific">Phyllobacterium trifolii</name>
    <dbReference type="NCBI Taxonomy" id="300193"/>
    <lineage>
        <taxon>Bacteria</taxon>
        <taxon>Pseudomonadati</taxon>
        <taxon>Pseudomonadota</taxon>
        <taxon>Alphaproteobacteria</taxon>
        <taxon>Hyphomicrobiales</taxon>
        <taxon>Phyllobacteriaceae</taxon>
        <taxon>Phyllobacterium</taxon>
    </lineage>
</organism>
<dbReference type="AlphaFoldDB" id="A0A839UFA6"/>
<evidence type="ECO:0008006" key="3">
    <source>
        <dbReference type="Google" id="ProtNLM"/>
    </source>
</evidence>
<comment type="caution">
    <text evidence="1">The sequence shown here is derived from an EMBL/GenBank/DDBJ whole genome shotgun (WGS) entry which is preliminary data.</text>
</comment>
<protein>
    <recommendedName>
        <fullName evidence="3">DUF4304 domain-containing protein</fullName>
    </recommendedName>
</protein>
<evidence type="ECO:0000313" key="2">
    <source>
        <dbReference type="Proteomes" id="UP000554520"/>
    </source>
</evidence>
<proteinExistence type="predicted"/>
<name>A0A839UFA6_9HYPH</name>
<sequence>MTTIADVKRAMMPLLERHDDLALVGRMLVLKPVHNVLRFICIDRRSNVYAFEVCTCMNLTFFNMGDWPLGGGWRLAADRGNWDIRYPESLKLLRQMIEEALPEMRRVTTIDEFATYQTNSIKSLYRSSLRPNGLALIAIANGDLDKALSIVEPAIASREINWTPKYYEPLKQGDRTALLDLLREQQMRTIGALKLAKYFEPEPFGLEKG</sequence>
<dbReference type="RefSeq" id="WP_158482267.1">
    <property type="nucleotide sequence ID" value="NZ_JACHXN010000011.1"/>
</dbReference>
<accession>A0A839UFA6</accession>
<keyword evidence="2" id="KW-1185">Reference proteome</keyword>